<evidence type="ECO:0000256" key="10">
    <source>
        <dbReference type="ARBA" id="ARBA00024220"/>
    </source>
</evidence>
<dbReference type="FunFam" id="1.20.1560.10:FF:000001">
    <property type="entry name" value="ATP-binding cassette subfamily C member 1"/>
    <property type="match status" value="1"/>
</dbReference>
<evidence type="ECO:0000259" key="15">
    <source>
        <dbReference type="PROSITE" id="PS50929"/>
    </source>
</evidence>
<dbReference type="PANTHER" id="PTHR24223:SF443">
    <property type="entry name" value="MULTIDRUG-RESISTANCE LIKE PROTEIN 1, ISOFORM I"/>
    <property type="match status" value="1"/>
</dbReference>
<feature type="signal peptide" evidence="13">
    <location>
        <begin position="1"/>
        <end position="16"/>
    </location>
</feature>
<dbReference type="InterPro" id="IPR003593">
    <property type="entry name" value="AAA+_ATPase"/>
</dbReference>
<dbReference type="PROSITE" id="PS50893">
    <property type="entry name" value="ABC_TRANSPORTER_2"/>
    <property type="match status" value="1"/>
</dbReference>
<proteinExistence type="inferred from homology"/>
<keyword evidence="17" id="KW-1185">Reference proteome</keyword>
<comment type="subcellular location">
    <subcellularLocation>
        <location evidence="1">Vacuole membrane</location>
        <topology evidence="1">Multi-pass membrane protein</topology>
    </subcellularLocation>
</comment>
<dbReference type="GO" id="GO:0016887">
    <property type="term" value="F:ATP hydrolysis activity"/>
    <property type="evidence" value="ECO:0007669"/>
    <property type="project" value="InterPro"/>
</dbReference>
<dbReference type="InterPro" id="IPR036640">
    <property type="entry name" value="ABC1_TM_sf"/>
</dbReference>
<keyword evidence="3" id="KW-0813">Transport</keyword>
<dbReference type="InterPro" id="IPR017871">
    <property type="entry name" value="ABC_transporter-like_CS"/>
</dbReference>
<protein>
    <recommendedName>
        <fullName evidence="10">ABC-type glutathione-S-conjugate transporter</fullName>
        <ecNumber evidence="10">7.6.2.3</ecNumber>
    </recommendedName>
</protein>
<evidence type="ECO:0000256" key="4">
    <source>
        <dbReference type="ARBA" id="ARBA00022692"/>
    </source>
</evidence>
<dbReference type="SUPFAM" id="SSF52540">
    <property type="entry name" value="P-loop containing nucleoside triphosphate hydrolases"/>
    <property type="match status" value="1"/>
</dbReference>
<comment type="caution">
    <text evidence="16">The sequence shown here is derived from an EMBL/GenBank/DDBJ whole genome shotgun (WGS) entry which is preliminary data.</text>
</comment>
<dbReference type="GO" id="GO:0005524">
    <property type="term" value="F:ATP binding"/>
    <property type="evidence" value="ECO:0007669"/>
    <property type="project" value="UniProtKB-KW"/>
</dbReference>
<dbReference type="PROSITE" id="PS00211">
    <property type="entry name" value="ABC_TRANSPORTER_1"/>
    <property type="match status" value="1"/>
</dbReference>
<evidence type="ECO:0000256" key="7">
    <source>
        <dbReference type="ARBA" id="ARBA00022840"/>
    </source>
</evidence>
<dbReference type="Pfam" id="PF00664">
    <property type="entry name" value="ABC_membrane"/>
    <property type="match status" value="1"/>
</dbReference>
<keyword evidence="5" id="KW-0677">Repeat</keyword>
<dbReference type="PANTHER" id="PTHR24223">
    <property type="entry name" value="ATP-BINDING CASSETTE SUB-FAMILY C"/>
    <property type="match status" value="1"/>
</dbReference>
<dbReference type="InterPro" id="IPR011527">
    <property type="entry name" value="ABC1_TM_dom"/>
</dbReference>
<dbReference type="Proteomes" id="UP000597762">
    <property type="component" value="Unassembled WGS sequence"/>
</dbReference>
<evidence type="ECO:0000256" key="13">
    <source>
        <dbReference type="SAM" id="SignalP"/>
    </source>
</evidence>
<evidence type="ECO:0000313" key="16">
    <source>
        <dbReference type="EMBL" id="CAE1256838.1"/>
    </source>
</evidence>
<dbReference type="InterPro" id="IPR027417">
    <property type="entry name" value="P-loop_NTPase"/>
</dbReference>
<dbReference type="GO" id="GO:0005774">
    <property type="term" value="C:vacuolar membrane"/>
    <property type="evidence" value="ECO:0007669"/>
    <property type="project" value="UniProtKB-SubCell"/>
</dbReference>
<evidence type="ECO:0000256" key="9">
    <source>
        <dbReference type="ARBA" id="ARBA00023136"/>
    </source>
</evidence>
<evidence type="ECO:0000256" key="12">
    <source>
        <dbReference type="SAM" id="Phobius"/>
    </source>
</evidence>
<dbReference type="Gene3D" id="1.20.1560.10">
    <property type="entry name" value="ABC transporter type 1, transmembrane domain"/>
    <property type="match status" value="1"/>
</dbReference>
<keyword evidence="9 12" id="KW-0472">Membrane</keyword>
<evidence type="ECO:0000256" key="5">
    <source>
        <dbReference type="ARBA" id="ARBA00022737"/>
    </source>
</evidence>
<dbReference type="SMART" id="SM00382">
    <property type="entry name" value="AAA"/>
    <property type="match status" value="1"/>
</dbReference>
<accession>A0A812C5H4</accession>
<dbReference type="SUPFAM" id="SSF90123">
    <property type="entry name" value="ABC transporter transmembrane region"/>
    <property type="match status" value="1"/>
</dbReference>
<feature type="transmembrane region" description="Helical" evidence="12">
    <location>
        <begin position="171"/>
        <end position="192"/>
    </location>
</feature>
<feature type="transmembrane region" description="Helical" evidence="12">
    <location>
        <begin position="78"/>
        <end position="101"/>
    </location>
</feature>
<organism evidence="16 17">
    <name type="scientific">Acanthosepion pharaonis</name>
    <name type="common">Pharaoh cuttlefish</name>
    <name type="synonym">Sepia pharaonis</name>
    <dbReference type="NCBI Taxonomy" id="158019"/>
    <lineage>
        <taxon>Eukaryota</taxon>
        <taxon>Metazoa</taxon>
        <taxon>Spiralia</taxon>
        <taxon>Lophotrochozoa</taxon>
        <taxon>Mollusca</taxon>
        <taxon>Cephalopoda</taxon>
        <taxon>Coleoidea</taxon>
        <taxon>Decapodiformes</taxon>
        <taxon>Sepiida</taxon>
        <taxon>Sepiina</taxon>
        <taxon>Sepiidae</taxon>
        <taxon>Acanthosepion</taxon>
    </lineage>
</organism>
<evidence type="ECO:0000256" key="6">
    <source>
        <dbReference type="ARBA" id="ARBA00022741"/>
    </source>
</evidence>
<dbReference type="Gene3D" id="3.40.50.300">
    <property type="entry name" value="P-loop containing nucleotide triphosphate hydrolases"/>
    <property type="match status" value="1"/>
</dbReference>
<sequence>MVVTADLFLFVGCLRAAGLLHQNLLRNVLFSPMTFFDQTPIGRLLNRFGKDVETMDFQLVKNIESWILCLLKVLSVPIVVMLTTPLFALVCIPLFVIYAIVQRFYIATSRQLKRLESVNRSPIFSHFGETVTGVASIRAYNKQDQFIAESENKVDNNNVAYYPTIVINRWLAFRVEFMSNLIVFFASVFAVLNRDTLSPGSVGLSISYALSITQTLNWLIRMTSELETNIVSVERIKEYSETPTEAPTEIPNYKPPPEWPDKGEVIFSNYATRYREEMDLVIKDINCHIHPGEKIGVVGRTGAGKSSLTLGLFRIIEPASGIITIDGLDISKMGLHDLRSKLTIIPQDPVLFSGTLRMNLDPFEQYDDARVWEALAHSHLKEFVSSQAKGLMHECTEGGENLSLGQRQLVCLARALLRKTKILILDEATAAVDLETDDLIQQTIHSEFRDCTILTIAHRINTIMDYSRIMVLDNGKICEFDTPESLLQNKEGLFYSMAAAVHLVGERPTLDTVDS</sequence>
<evidence type="ECO:0000256" key="8">
    <source>
        <dbReference type="ARBA" id="ARBA00022989"/>
    </source>
</evidence>
<evidence type="ECO:0000256" key="1">
    <source>
        <dbReference type="ARBA" id="ARBA00004128"/>
    </source>
</evidence>
<dbReference type="InterPro" id="IPR003439">
    <property type="entry name" value="ABC_transporter-like_ATP-bd"/>
</dbReference>
<comment type="catalytic activity">
    <reaction evidence="11">
        <text>leukotriene C4(in) + ATP + H2O = leukotriene C4(out) + ADP + phosphate + H(+)</text>
        <dbReference type="Rhea" id="RHEA:38963"/>
        <dbReference type="ChEBI" id="CHEBI:15377"/>
        <dbReference type="ChEBI" id="CHEBI:15378"/>
        <dbReference type="ChEBI" id="CHEBI:30616"/>
        <dbReference type="ChEBI" id="CHEBI:43474"/>
        <dbReference type="ChEBI" id="CHEBI:57973"/>
        <dbReference type="ChEBI" id="CHEBI:456216"/>
    </reaction>
    <physiologicalReaction direction="left-to-right" evidence="11">
        <dbReference type="Rhea" id="RHEA:38964"/>
    </physiologicalReaction>
</comment>
<dbReference type="FunFam" id="3.40.50.300:FF:000074">
    <property type="entry name" value="Multidrug resistance-associated protein 5 isoform 1"/>
    <property type="match status" value="1"/>
</dbReference>
<reference evidence="16" key="1">
    <citation type="submission" date="2021-01" db="EMBL/GenBank/DDBJ databases">
        <authorList>
            <person name="Li R."/>
            <person name="Bekaert M."/>
        </authorList>
    </citation>
    <scope>NUCLEOTIDE SEQUENCE</scope>
    <source>
        <strain evidence="16">Farmed</strain>
    </source>
</reference>
<dbReference type="InterPro" id="IPR050173">
    <property type="entry name" value="ABC_transporter_C-like"/>
</dbReference>
<dbReference type="Pfam" id="PF00005">
    <property type="entry name" value="ABC_tran"/>
    <property type="match status" value="1"/>
</dbReference>
<feature type="chain" id="PRO_5033065292" description="ABC-type glutathione-S-conjugate transporter" evidence="13">
    <location>
        <begin position="17"/>
        <end position="515"/>
    </location>
</feature>
<feature type="domain" description="ABC transmembrane type-1" evidence="15">
    <location>
        <begin position="1"/>
        <end position="228"/>
    </location>
</feature>
<keyword evidence="7" id="KW-0067">ATP-binding</keyword>
<dbReference type="AlphaFoldDB" id="A0A812C5H4"/>
<gene>
    <name evidence="16" type="ORF">SPHA_30475</name>
</gene>
<evidence type="ECO:0000256" key="11">
    <source>
        <dbReference type="ARBA" id="ARBA00047523"/>
    </source>
</evidence>
<keyword evidence="4 12" id="KW-0812">Transmembrane</keyword>
<dbReference type="CDD" id="cd18603">
    <property type="entry name" value="ABC_6TM_MRP1_2_3_6_D2_like"/>
    <property type="match status" value="1"/>
</dbReference>
<evidence type="ECO:0000259" key="14">
    <source>
        <dbReference type="PROSITE" id="PS50893"/>
    </source>
</evidence>
<evidence type="ECO:0000313" key="17">
    <source>
        <dbReference type="Proteomes" id="UP000597762"/>
    </source>
</evidence>
<name>A0A812C5H4_ACAPH</name>
<dbReference type="GO" id="GO:0015431">
    <property type="term" value="F:ABC-type glutathione S-conjugate transporter activity"/>
    <property type="evidence" value="ECO:0007669"/>
    <property type="project" value="UniProtKB-EC"/>
</dbReference>
<feature type="domain" description="ABC transporter" evidence="14">
    <location>
        <begin position="265"/>
        <end position="499"/>
    </location>
</feature>
<keyword evidence="8 12" id="KW-1133">Transmembrane helix</keyword>
<keyword evidence="6" id="KW-0547">Nucleotide-binding</keyword>
<keyword evidence="13" id="KW-0732">Signal</keyword>
<dbReference type="CDD" id="cd03244">
    <property type="entry name" value="ABCC_MRP_domain2"/>
    <property type="match status" value="1"/>
</dbReference>
<evidence type="ECO:0000256" key="2">
    <source>
        <dbReference type="ARBA" id="ARBA00009726"/>
    </source>
</evidence>
<dbReference type="EC" id="7.6.2.3" evidence="10"/>
<comment type="similarity">
    <text evidence="2">Belongs to the ABC transporter superfamily. ABCC family. Conjugate transporter (TC 3.A.1.208) subfamily.</text>
</comment>
<dbReference type="PROSITE" id="PS50929">
    <property type="entry name" value="ABC_TM1F"/>
    <property type="match status" value="1"/>
</dbReference>
<evidence type="ECO:0000256" key="3">
    <source>
        <dbReference type="ARBA" id="ARBA00022448"/>
    </source>
</evidence>
<dbReference type="EMBL" id="CAHIKZ030001224">
    <property type="protein sequence ID" value="CAE1256838.1"/>
    <property type="molecule type" value="Genomic_DNA"/>
</dbReference>
<dbReference type="OrthoDB" id="6500128at2759"/>